<proteinExistence type="predicted"/>
<evidence type="ECO:0000313" key="2">
    <source>
        <dbReference type="Proteomes" id="UP001497522"/>
    </source>
</evidence>
<dbReference type="Proteomes" id="UP001497522">
    <property type="component" value="Chromosome 19"/>
</dbReference>
<sequence length="68" mass="7635">MNLGHVKCEQEHKALELFQQMQQEGVPMLLHLKRVGVFTCFPQLSSSTPAWSTSLAMMGCLQEAENIT</sequence>
<accession>A0ABP1B410</accession>
<gene>
    <name evidence="1" type="ORF">CSSPJE1EN2_LOCUS12578</name>
</gene>
<protein>
    <recommendedName>
        <fullName evidence="3">Pentatricopeptide repeat-containing protein</fullName>
    </recommendedName>
</protein>
<evidence type="ECO:0008006" key="3">
    <source>
        <dbReference type="Google" id="ProtNLM"/>
    </source>
</evidence>
<name>A0ABP1B410_9BRYO</name>
<keyword evidence="2" id="KW-1185">Reference proteome</keyword>
<reference evidence="1" key="1">
    <citation type="submission" date="2024-03" db="EMBL/GenBank/DDBJ databases">
        <authorList>
            <consortium name="ELIXIR-Norway"/>
            <consortium name="Elixir Norway"/>
        </authorList>
    </citation>
    <scope>NUCLEOTIDE SEQUENCE</scope>
</reference>
<organism evidence="1 2">
    <name type="scientific">Sphagnum jensenii</name>
    <dbReference type="NCBI Taxonomy" id="128206"/>
    <lineage>
        <taxon>Eukaryota</taxon>
        <taxon>Viridiplantae</taxon>
        <taxon>Streptophyta</taxon>
        <taxon>Embryophyta</taxon>
        <taxon>Bryophyta</taxon>
        <taxon>Sphagnophytina</taxon>
        <taxon>Sphagnopsida</taxon>
        <taxon>Sphagnales</taxon>
        <taxon>Sphagnaceae</taxon>
        <taxon>Sphagnum</taxon>
    </lineage>
</organism>
<dbReference type="EMBL" id="OZ023720">
    <property type="protein sequence ID" value="CAK9869841.1"/>
    <property type="molecule type" value="Genomic_DNA"/>
</dbReference>
<evidence type="ECO:0000313" key="1">
    <source>
        <dbReference type="EMBL" id="CAK9869841.1"/>
    </source>
</evidence>